<dbReference type="GO" id="GO:0016887">
    <property type="term" value="F:ATP hydrolysis activity"/>
    <property type="evidence" value="ECO:0007669"/>
    <property type="project" value="InterPro"/>
</dbReference>
<dbReference type="InterPro" id="IPR003439">
    <property type="entry name" value="ABC_transporter-like_ATP-bd"/>
</dbReference>
<keyword evidence="2" id="KW-0813">Transport</keyword>
<dbReference type="GO" id="GO:0015421">
    <property type="term" value="F:ABC-type oligopeptide transporter activity"/>
    <property type="evidence" value="ECO:0007669"/>
    <property type="project" value="TreeGrafter"/>
</dbReference>
<feature type="domain" description="ABC transmembrane type-1" evidence="12">
    <location>
        <begin position="1"/>
        <end position="263"/>
    </location>
</feature>
<evidence type="ECO:0000256" key="4">
    <source>
        <dbReference type="ARBA" id="ARBA00022692"/>
    </source>
</evidence>
<feature type="compositionally biased region" description="Basic and acidic residues" evidence="9">
    <location>
        <begin position="573"/>
        <end position="586"/>
    </location>
</feature>
<feature type="transmembrane region" description="Helical" evidence="10">
    <location>
        <begin position="24"/>
        <end position="45"/>
    </location>
</feature>
<sequence length="586" mass="61507">MTAAVFAATQSADGGIFRQSLVNFLSAAACFALAAAVRGYLFSIINRNILHRLRSRAFAAMISQPVAWFDSQDGAQLSTRLSADCAAVARLVATSANIALRNGLQCVGAAAYLFFLHRGMATAAGGVAAVLAGTAAAHGAFSRATQRQYQDALALAAGRAEESFRSVRTVRTFAAEPAAAARYGEALGELAQVSSRQAVAYGGFVAVNHWCYHAMRAAALAVGGLAALRGAIDTKQLTTFMLYAELFASSMLYATEQYGPIMESLGASERILAYLQRRPAPQLAGGAVPADEEVRGEIEFRNVSFTYPTRPKAPALDRLSLIIPAGRTVAFVGPSGSGNGCTTPDAGAVRLDGRDLRSLDAGWFRSQLGVVSQDPALFSLTVAENIALGAPDLPRSAIVRAAEQANALGFIEALPQGFDTPVTDKLLSGGQRQRIAIARALARDPRVLVLDEATSALDAESEAAVHLALDRAMRADGRTVLVVAHRLATVMSADLTIVMVGGRVAERGTHAELGLTRMAADRDLAPHETRLEVGTAPRASTARGSADEGDGDPAPAVDEPEAEGKEPVFAGMRTEDCRRPSIDEAS</sequence>
<dbReference type="GO" id="GO:0005524">
    <property type="term" value="F:ATP binding"/>
    <property type="evidence" value="ECO:0007669"/>
    <property type="project" value="UniProtKB-KW"/>
</dbReference>
<organism evidence="13 14">
    <name type="scientific">Prototheca wickerhamii</name>
    <dbReference type="NCBI Taxonomy" id="3111"/>
    <lineage>
        <taxon>Eukaryota</taxon>
        <taxon>Viridiplantae</taxon>
        <taxon>Chlorophyta</taxon>
        <taxon>core chlorophytes</taxon>
        <taxon>Trebouxiophyceae</taxon>
        <taxon>Chlorellales</taxon>
        <taxon>Chlorellaceae</taxon>
        <taxon>Prototheca</taxon>
    </lineage>
</organism>
<evidence type="ECO:0000259" key="12">
    <source>
        <dbReference type="PROSITE" id="PS50929"/>
    </source>
</evidence>
<reference evidence="13" key="1">
    <citation type="submission" date="2021-01" db="EMBL/GenBank/DDBJ databases">
        <authorList>
            <person name="Eckstrom K.M.E."/>
        </authorList>
    </citation>
    <scope>NUCLEOTIDE SEQUENCE</scope>
    <source>
        <strain evidence="13">UVCC 0001</strain>
    </source>
</reference>
<dbReference type="Gene3D" id="1.20.1560.10">
    <property type="entry name" value="ABC transporter type 1, transmembrane domain"/>
    <property type="match status" value="1"/>
</dbReference>
<dbReference type="Gene3D" id="3.40.50.300">
    <property type="entry name" value="P-loop containing nucleotide triphosphate hydrolases"/>
    <property type="match status" value="1"/>
</dbReference>
<keyword evidence="14" id="KW-1185">Reference proteome</keyword>
<comment type="caution">
    <text evidence="13">The sequence shown here is derived from an EMBL/GenBank/DDBJ whole genome shotgun (WGS) entry which is preliminary data.</text>
</comment>
<gene>
    <name evidence="13" type="ORF">QBZ16_001020</name>
</gene>
<name>A0AAD9IG34_PROWI</name>
<dbReference type="InterPro" id="IPR036640">
    <property type="entry name" value="ABC1_TM_sf"/>
</dbReference>
<dbReference type="FunFam" id="3.40.50.300:FF:000299">
    <property type="entry name" value="ABC transporter ATP-binding protein/permease"/>
    <property type="match status" value="1"/>
</dbReference>
<dbReference type="AlphaFoldDB" id="A0AAD9IG34"/>
<feature type="domain" description="ABC transporter" evidence="11">
    <location>
        <begin position="298"/>
        <end position="526"/>
    </location>
</feature>
<dbReference type="SUPFAM" id="SSF90123">
    <property type="entry name" value="ABC transporter transmembrane region"/>
    <property type="match status" value="1"/>
</dbReference>
<dbReference type="PROSITE" id="PS00211">
    <property type="entry name" value="ABC_TRANSPORTER_1"/>
    <property type="match status" value="1"/>
</dbReference>
<dbReference type="SMART" id="SM00382">
    <property type="entry name" value="AAA"/>
    <property type="match status" value="1"/>
</dbReference>
<keyword evidence="3" id="KW-1003">Cell membrane</keyword>
<evidence type="ECO:0000256" key="3">
    <source>
        <dbReference type="ARBA" id="ARBA00022475"/>
    </source>
</evidence>
<keyword evidence="6" id="KW-0067">ATP-binding</keyword>
<evidence type="ECO:0000256" key="10">
    <source>
        <dbReference type="SAM" id="Phobius"/>
    </source>
</evidence>
<evidence type="ECO:0000256" key="9">
    <source>
        <dbReference type="SAM" id="MobiDB-lite"/>
    </source>
</evidence>
<evidence type="ECO:0000313" key="13">
    <source>
        <dbReference type="EMBL" id="KAK2076494.1"/>
    </source>
</evidence>
<dbReference type="PANTHER" id="PTHR43394">
    <property type="entry name" value="ATP-DEPENDENT PERMEASE MDL1, MITOCHONDRIAL"/>
    <property type="match status" value="1"/>
</dbReference>
<protein>
    <submittedName>
        <fullName evidence="13">Uncharacterized protein</fullName>
    </submittedName>
</protein>
<dbReference type="EMBL" id="JASFZW010000010">
    <property type="protein sequence ID" value="KAK2076494.1"/>
    <property type="molecule type" value="Genomic_DNA"/>
</dbReference>
<comment type="subcellular location">
    <subcellularLocation>
        <location evidence="1">Cell membrane</location>
        <topology evidence="1">Multi-pass membrane protein</topology>
    </subcellularLocation>
</comment>
<proteinExistence type="predicted"/>
<evidence type="ECO:0000256" key="7">
    <source>
        <dbReference type="ARBA" id="ARBA00022989"/>
    </source>
</evidence>
<dbReference type="InterPro" id="IPR017871">
    <property type="entry name" value="ABC_transporter-like_CS"/>
</dbReference>
<keyword evidence="8 10" id="KW-0472">Membrane</keyword>
<accession>A0AAD9IG34</accession>
<keyword evidence="7 10" id="KW-1133">Transmembrane helix</keyword>
<keyword evidence="4 10" id="KW-0812">Transmembrane</keyword>
<dbReference type="GO" id="GO:0005886">
    <property type="term" value="C:plasma membrane"/>
    <property type="evidence" value="ECO:0007669"/>
    <property type="project" value="UniProtKB-SubCell"/>
</dbReference>
<evidence type="ECO:0000313" key="14">
    <source>
        <dbReference type="Proteomes" id="UP001255856"/>
    </source>
</evidence>
<keyword evidence="5" id="KW-0547">Nucleotide-binding</keyword>
<evidence type="ECO:0000256" key="2">
    <source>
        <dbReference type="ARBA" id="ARBA00022448"/>
    </source>
</evidence>
<dbReference type="InterPro" id="IPR039421">
    <property type="entry name" value="Type_1_exporter"/>
</dbReference>
<dbReference type="Pfam" id="PF00664">
    <property type="entry name" value="ABC_membrane"/>
    <property type="match status" value="1"/>
</dbReference>
<feature type="region of interest" description="Disordered" evidence="9">
    <location>
        <begin position="522"/>
        <end position="586"/>
    </location>
</feature>
<dbReference type="InterPro" id="IPR027417">
    <property type="entry name" value="P-loop_NTPase"/>
</dbReference>
<dbReference type="Proteomes" id="UP001255856">
    <property type="component" value="Unassembled WGS sequence"/>
</dbReference>
<dbReference type="InterPro" id="IPR011527">
    <property type="entry name" value="ABC1_TM_dom"/>
</dbReference>
<dbReference type="PANTHER" id="PTHR43394:SF19">
    <property type="entry name" value="ABC TRANSPORTER B FAMILY"/>
    <property type="match status" value="1"/>
</dbReference>
<evidence type="ECO:0000256" key="1">
    <source>
        <dbReference type="ARBA" id="ARBA00004651"/>
    </source>
</evidence>
<dbReference type="Pfam" id="PF00005">
    <property type="entry name" value="ABC_tran"/>
    <property type="match status" value="1"/>
</dbReference>
<evidence type="ECO:0000256" key="6">
    <source>
        <dbReference type="ARBA" id="ARBA00022840"/>
    </source>
</evidence>
<dbReference type="InterPro" id="IPR003593">
    <property type="entry name" value="AAA+_ATPase"/>
</dbReference>
<dbReference type="SUPFAM" id="SSF52540">
    <property type="entry name" value="P-loop containing nucleoside triphosphate hydrolases"/>
    <property type="match status" value="1"/>
</dbReference>
<evidence type="ECO:0000259" key="11">
    <source>
        <dbReference type="PROSITE" id="PS50893"/>
    </source>
</evidence>
<evidence type="ECO:0000256" key="8">
    <source>
        <dbReference type="ARBA" id="ARBA00023136"/>
    </source>
</evidence>
<feature type="compositionally biased region" description="Basic and acidic residues" evidence="9">
    <location>
        <begin position="522"/>
        <end position="531"/>
    </location>
</feature>
<dbReference type="PROSITE" id="PS50893">
    <property type="entry name" value="ABC_TRANSPORTER_2"/>
    <property type="match status" value="1"/>
</dbReference>
<dbReference type="PROSITE" id="PS50929">
    <property type="entry name" value="ABC_TM1F"/>
    <property type="match status" value="1"/>
</dbReference>
<evidence type="ECO:0000256" key="5">
    <source>
        <dbReference type="ARBA" id="ARBA00022741"/>
    </source>
</evidence>